<dbReference type="SUPFAM" id="SSF56112">
    <property type="entry name" value="Protein kinase-like (PK-like)"/>
    <property type="match status" value="1"/>
</dbReference>
<dbReference type="PANTHER" id="PTHR35118:SF3">
    <property type="entry name" value="PROTEIN KINASE SUPERFAMILY PROTEIN"/>
    <property type="match status" value="1"/>
</dbReference>
<accession>A0A9Q0WSU9</accession>
<dbReference type="EMBL" id="JAPFFM010000002">
    <property type="protein sequence ID" value="KAJ6772449.1"/>
    <property type="molecule type" value="Genomic_DNA"/>
</dbReference>
<dbReference type="GO" id="GO:0016301">
    <property type="term" value="F:kinase activity"/>
    <property type="evidence" value="ECO:0007669"/>
    <property type="project" value="UniProtKB-KW"/>
</dbReference>
<reference evidence="1" key="2">
    <citation type="journal article" date="2023" name="Int. J. Mol. Sci.">
        <title>De Novo Assembly and Annotation of 11 Diverse Shrub Willow (Salix) Genomes Reveals Novel Gene Organization in Sex-Linked Regions.</title>
        <authorList>
            <person name="Hyden B."/>
            <person name="Feng K."/>
            <person name="Yates T.B."/>
            <person name="Jawdy S."/>
            <person name="Cereghino C."/>
            <person name="Smart L.B."/>
            <person name="Muchero W."/>
        </authorList>
    </citation>
    <scope>NUCLEOTIDE SEQUENCE</scope>
    <source>
        <tissue evidence="1">Shoot tip</tissue>
    </source>
</reference>
<evidence type="ECO:0000313" key="1">
    <source>
        <dbReference type="EMBL" id="KAJ6772449.1"/>
    </source>
</evidence>
<dbReference type="AlphaFoldDB" id="A0A9Q0WSU9"/>
<keyword evidence="2" id="KW-1185">Reference proteome</keyword>
<proteinExistence type="predicted"/>
<protein>
    <submittedName>
        <fullName evidence="1">KINASE FAMILY PROTEIN</fullName>
    </submittedName>
</protein>
<dbReference type="Gene3D" id="1.10.510.10">
    <property type="entry name" value="Transferase(Phosphotransferase) domain 1"/>
    <property type="match status" value="1"/>
</dbReference>
<keyword evidence="1" id="KW-0808">Transferase</keyword>
<organism evidence="1 2">
    <name type="scientific">Salix koriyanagi</name>
    <dbReference type="NCBI Taxonomy" id="2511006"/>
    <lineage>
        <taxon>Eukaryota</taxon>
        <taxon>Viridiplantae</taxon>
        <taxon>Streptophyta</taxon>
        <taxon>Embryophyta</taxon>
        <taxon>Tracheophyta</taxon>
        <taxon>Spermatophyta</taxon>
        <taxon>Magnoliopsida</taxon>
        <taxon>eudicotyledons</taxon>
        <taxon>Gunneridae</taxon>
        <taxon>Pentapetalae</taxon>
        <taxon>rosids</taxon>
        <taxon>fabids</taxon>
        <taxon>Malpighiales</taxon>
        <taxon>Salicaceae</taxon>
        <taxon>Saliceae</taxon>
        <taxon>Salix</taxon>
    </lineage>
</organism>
<gene>
    <name evidence="1" type="ORF">OIU74_018632</name>
</gene>
<dbReference type="Proteomes" id="UP001151752">
    <property type="component" value="Chromosome 10"/>
</dbReference>
<evidence type="ECO:0000313" key="2">
    <source>
        <dbReference type="Proteomes" id="UP001151752"/>
    </source>
</evidence>
<comment type="caution">
    <text evidence="1">The sequence shown here is derived from an EMBL/GenBank/DDBJ whole genome shotgun (WGS) entry which is preliminary data.</text>
</comment>
<name>A0A9Q0WSU9_9ROSI</name>
<dbReference type="PANTHER" id="PTHR35118">
    <property type="entry name" value="KINASE FAMILY PROTEIN"/>
    <property type="match status" value="1"/>
</dbReference>
<dbReference type="InterPro" id="IPR011009">
    <property type="entry name" value="Kinase-like_dom_sf"/>
</dbReference>
<sequence>MKLDVGSVLWLEDSECQKGYLINDVLNNNELQYYIASPVKDPGESLFLYVGSHPSQLEPAWEDMNLWYQVQRQTKILTIMRQKGLSSKYLPQLSASGRIVHPGQCSKPSSGGNCDHPWCGTPILVTSPVGETVVDMVNAGRFGVDEAIRCCHDCISALSTASSTDIRHGDIRPENIISCCLWRGKLCSASDAESLVYVLYFACGGALPDLDSVEGALQWRENSWSRRMIQKKLGELSTLLKAFADYVDSLCGTPYPIDYDIWLRRLRRNIQDDDHGKEVDTSG</sequence>
<keyword evidence="1" id="KW-0418">Kinase</keyword>
<reference evidence="1" key="1">
    <citation type="submission" date="2022-11" db="EMBL/GenBank/DDBJ databases">
        <authorList>
            <person name="Hyden B.L."/>
            <person name="Feng K."/>
            <person name="Yates T."/>
            <person name="Jawdy S."/>
            <person name="Smart L.B."/>
            <person name="Muchero W."/>
        </authorList>
    </citation>
    <scope>NUCLEOTIDE SEQUENCE</scope>
    <source>
        <tissue evidence="1">Shoot tip</tissue>
    </source>
</reference>